<sequence>MSYQNAMDAIQLKMPEKIPRTEYSASVYWGLIRAVTGIPVDSGSGEAVKRRAMMAFEKAWDFGFTWSVLTGAPVLDQCRTRMGHAVYAEGGTDYDTRVECPFTEVGQVLSFDPYAVYGERNRALLTQEYDAHYDILCAEHPDQVNMTGIYITMISGLLEIFGWEMLLEGLGEDSDRFGAVANRYADWILQYFEALAASKSEVVMIHDDIVWTSGPFVNPQWYRKYVFPNYEKLFEPLHRAGKKILYTSDGTFDTFVDDIAACGVNGFVMEPTTDMAYIARKYGKTHCFVGNADCRILTMGTKEDIRREVERCMNIGRDCPGFFLAVGNHIPANVPVENAIYYNQCYEELAWRN</sequence>
<protein>
    <recommendedName>
        <fullName evidence="1">Uroporphyrinogen decarboxylase (URO-D) domain-containing protein</fullName>
    </recommendedName>
</protein>
<dbReference type="RefSeq" id="WP_112332292.1">
    <property type="nucleotide sequence ID" value="NZ_QLYR01000002.1"/>
</dbReference>
<evidence type="ECO:0000313" key="2">
    <source>
        <dbReference type="EMBL" id="RAQ29875.1"/>
    </source>
</evidence>
<keyword evidence="3" id="KW-1185">Reference proteome</keyword>
<dbReference type="PANTHER" id="PTHR47099:SF1">
    <property type="entry name" value="METHYLCOBAMIDE:COM METHYLTRANSFERASE MTBA"/>
    <property type="match status" value="1"/>
</dbReference>
<name>A0A328ULN4_9FIRM</name>
<dbReference type="EMBL" id="QLYR01000002">
    <property type="protein sequence ID" value="RAQ29875.1"/>
    <property type="molecule type" value="Genomic_DNA"/>
</dbReference>
<dbReference type="GO" id="GO:0004853">
    <property type="term" value="F:uroporphyrinogen decarboxylase activity"/>
    <property type="evidence" value="ECO:0007669"/>
    <property type="project" value="InterPro"/>
</dbReference>
<dbReference type="AlphaFoldDB" id="A0A328ULN4"/>
<dbReference type="Gene3D" id="3.20.20.210">
    <property type="match status" value="1"/>
</dbReference>
<reference evidence="2 3" key="1">
    <citation type="submission" date="2018-06" db="EMBL/GenBank/DDBJ databases">
        <title>Noncontiguous genome sequence of Ruminococcaceae bacterium ASD2818.</title>
        <authorList>
            <person name="Chaplin A.V."/>
            <person name="Sokolova S.R."/>
            <person name="Kochetkova T.O."/>
            <person name="Goltsov A.Y."/>
            <person name="Trofimov D.Y."/>
            <person name="Efimov B.A."/>
        </authorList>
    </citation>
    <scope>NUCLEOTIDE SEQUENCE [LARGE SCALE GENOMIC DNA]</scope>
    <source>
        <strain evidence="2 3">ASD2818</strain>
    </source>
</reference>
<dbReference type="PANTHER" id="PTHR47099">
    <property type="entry name" value="METHYLCOBAMIDE:COM METHYLTRANSFERASE MTBA"/>
    <property type="match status" value="1"/>
</dbReference>
<proteinExistence type="predicted"/>
<dbReference type="SUPFAM" id="SSF51726">
    <property type="entry name" value="UROD/MetE-like"/>
    <property type="match status" value="1"/>
</dbReference>
<dbReference type="GO" id="GO:0006779">
    <property type="term" value="P:porphyrin-containing compound biosynthetic process"/>
    <property type="evidence" value="ECO:0007669"/>
    <property type="project" value="InterPro"/>
</dbReference>
<evidence type="ECO:0000313" key="3">
    <source>
        <dbReference type="Proteomes" id="UP000249377"/>
    </source>
</evidence>
<dbReference type="InterPro" id="IPR038071">
    <property type="entry name" value="UROD/MetE-like_sf"/>
</dbReference>
<dbReference type="Pfam" id="PF01208">
    <property type="entry name" value="URO-D"/>
    <property type="match status" value="1"/>
</dbReference>
<gene>
    <name evidence="2" type="ORF">DPQ25_06200</name>
</gene>
<dbReference type="Proteomes" id="UP000249377">
    <property type="component" value="Unassembled WGS sequence"/>
</dbReference>
<dbReference type="InterPro" id="IPR052024">
    <property type="entry name" value="Methanogen_methyltrans"/>
</dbReference>
<evidence type="ECO:0000259" key="1">
    <source>
        <dbReference type="Pfam" id="PF01208"/>
    </source>
</evidence>
<dbReference type="InterPro" id="IPR000257">
    <property type="entry name" value="Uroporphyrinogen_deCOase"/>
</dbReference>
<feature type="domain" description="Uroporphyrinogen decarboxylase (URO-D)" evidence="1">
    <location>
        <begin position="162"/>
        <end position="339"/>
    </location>
</feature>
<organism evidence="2 3">
    <name type="scientific">Hydrogeniiclostridium mannosilyticum</name>
    <dbReference type="NCBI Taxonomy" id="2764322"/>
    <lineage>
        <taxon>Bacteria</taxon>
        <taxon>Bacillati</taxon>
        <taxon>Bacillota</taxon>
        <taxon>Clostridia</taxon>
        <taxon>Eubacteriales</taxon>
        <taxon>Acutalibacteraceae</taxon>
        <taxon>Hydrogeniiclostridium</taxon>
    </lineage>
</organism>
<accession>A0A328ULN4</accession>
<comment type="caution">
    <text evidence="2">The sequence shown here is derived from an EMBL/GenBank/DDBJ whole genome shotgun (WGS) entry which is preliminary data.</text>
</comment>